<evidence type="ECO:0000256" key="1">
    <source>
        <dbReference type="ARBA" id="ARBA00023012"/>
    </source>
</evidence>
<reference evidence="5" key="2">
    <citation type="journal article" date="2017" name="Nat. Plants">
        <title>The Aegilops tauschii genome reveals multiple impacts of transposons.</title>
        <authorList>
            <person name="Zhao G."/>
            <person name="Zou C."/>
            <person name="Li K."/>
            <person name="Wang K."/>
            <person name="Li T."/>
            <person name="Gao L."/>
            <person name="Zhang X."/>
            <person name="Wang H."/>
            <person name="Yang Z."/>
            <person name="Liu X."/>
            <person name="Jiang W."/>
            <person name="Mao L."/>
            <person name="Kong X."/>
            <person name="Jiao Y."/>
            <person name="Jia J."/>
        </authorList>
    </citation>
    <scope>NUCLEOTIDE SEQUENCE [LARGE SCALE GENOMIC DNA]</scope>
    <source>
        <strain evidence="5">cv. AL8/78</strain>
    </source>
</reference>
<accession>A0A453GYW7</accession>
<proteinExistence type="predicted"/>
<evidence type="ECO:0000256" key="2">
    <source>
        <dbReference type="RuleBase" id="RU369004"/>
    </source>
</evidence>
<evidence type="ECO:0000256" key="3">
    <source>
        <dbReference type="SAM" id="MobiDB-lite"/>
    </source>
</evidence>
<name>A0A453GYW7_AEGTS</name>
<dbReference type="GO" id="GO:0000160">
    <property type="term" value="P:phosphorelay signal transduction system"/>
    <property type="evidence" value="ECO:0007669"/>
    <property type="project" value="UniProtKB-UniRule"/>
</dbReference>
<feature type="region of interest" description="Disordered" evidence="3">
    <location>
        <begin position="1"/>
        <end position="46"/>
    </location>
</feature>
<dbReference type="Gramene" id="AET4Gv20015700.3">
    <property type="protein sequence ID" value="AET4Gv20015700.3"/>
    <property type="gene ID" value="AET4Gv20015700"/>
</dbReference>
<dbReference type="AlphaFoldDB" id="A0A453GYW7"/>
<reference evidence="4" key="5">
    <citation type="journal article" date="2021" name="G3 (Bethesda)">
        <title>Aegilops tauschii genome assembly Aet v5.0 features greater sequence contiguity and improved annotation.</title>
        <authorList>
            <person name="Wang L."/>
            <person name="Zhu T."/>
            <person name="Rodriguez J.C."/>
            <person name="Deal K.R."/>
            <person name="Dubcovsky J."/>
            <person name="McGuire P.E."/>
            <person name="Lux T."/>
            <person name="Spannagl M."/>
            <person name="Mayer K.F.X."/>
            <person name="Baldrich P."/>
            <person name="Meyers B.C."/>
            <person name="Huo N."/>
            <person name="Gu Y.Q."/>
            <person name="Zhou H."/>
            <person name="Devos K.M."/>
            <person name="Bennetzen J.L."/>
            <person name="Unver T."/>
            <person name="Budak H."/>
            <person name="Gulick P.J."/>
            <person name="Galiba G."/>
            <person name="Kalapos B."/>
            <person name="Nelson D.R."/>
            <person name="Li P."/>
            <person name="You F.M."/>
            <person name="Luo M.C."/>
            <person name="Dvorak J."/>
        </authorList>
    </citation>
    <scope>NUCLEOTIDE SEQUENCE [LARGE SCALE GENOMIC DNA]</scope>
    <source>
        <strain evidence="4">cv. AL8/78</strain>
    </source>
</reference>
<protein>
    <recommendedName>
        <fullName evidence="2">Histidine-containing phosphotransfer protein</fullName>
    </recommendedName>
</protein>
<dbReference type="Proteomes" id="UP000015105">
    <property type="component" value="Chromosome 4D"/>
</dbReference>
<evidence type="ECO:0000313" key="4">
    <source>
        <dbReference type="EnsemblPlants" id="AET4Gv20015700.3"/>
    </source>
</evidence>
<dbReference type="PANTHER" id="PTHR28242">
    <property type="entry name" value="PHOSPHORELAY INTERMEDIATE PROTEIN YPD1"/>
    <property type="match status" value="1"/>
</dbReference>
<dbReference type="STRING" id="200361.A0A453GYW7"/>
<dbReference type="GO" id="GO:0005634">
    <property type="term" value="C:nucleus"/>
    <property type="evidence" value="ECO:0007669"/>
    <property type="project" value="UniProtKB-SubCell"/>
</dbReference>
<dbReference type="InterPro" id="IPR036641">
    <property type="entry name" value="HPT_dom_sf"/>
</dbReference>
<reference evidence="5" key="1">
    <citation type="journal article" date="2014" name="Science">
        <title>Ancient hybridizations among the ancestral genomes of bread wheat.</title>
        <authorList>
            <consortium name="International Wheat Genome Sequencing Consortium,"/>
            <person name="Marcussen T."/>
            <person name="Sandve S.R."/>
            <person name="Heier L."/>
            <person name="Spannagl M."/>
            <person name="Pfeifer M."/>
            <person name="Jakobsen K.S."/>
            <person name="Wulff B.B."/>
            <person name="Steuernagel B."/>
            <person name="Mayer K.F."/>
            <person name="Olsen O.A."/>
        </authorList>
    </citation>
    <scope>NUCLEOTIDE SEQUENCE [LARGE SCALE GENOMIC DNA]</scope>
    <source>
        <strain evidence="5">cv. AL8/78</strain>
    </source>
</reference>
<organism evidence="4 5">
    <name type="scientific">Aegilops tauschii subsp. strangulata</name>
    <name type="common">Goatgrass</name>
    <dbReference type="NCBI Taxonomy" id="200361"/>
    <lineage>
        <taxon>Eukaryota</taxon>
        <taxon>Viridiplantae</taxon>
        <taxon>Streptophyta</taxon>
        <taxon>Embryophyta</taxon>
        <taxon>Tracheophyta</taxon>
        <taxon>Spermatophyta</taxon>
        <taxon>Magnoliopsida</taxon>
        <taxon>Liliopsida</taxon>
        <taxon>Poales</taxon>
        <taxon>Poaceae</taxon>
        <taxon>BOP clade</taxon>
        <taxon>Pooideae</taxon>
        <taxon>Triticodae</taxon>
        <taxon>Triticeae</taxon>
        <taxon>Triticinae</taxon>
        <taxon>Aegilops</taxon>
    </lineage>
</organism>
<evidence type="ECO:0000313" key="5">
    <source>
        <dbReference type="Proteomes" id="UP000015105"/>
    </source>
</evidence>
<reference evidence="4" key="3">
    <citation type="journal article" date="2017" name="Nature">
        <title>Genome sequence of the progenitor of the wheat D genome Aegilops tauschii.</title>
        <authorList>
            <person name="Luo M.C."/>
            <person name="Gu Y.Q."/>
            <person name="Puiu D."/>
            <person name="Wang H."/>
            <person name="Twardziok S.O."/>
            <person name="Deal K.R."/>
            <person name="Huo N."/>
            <person name="Zhu T."/>
            <person name="Wang L."/>
            <person name="Wang Y."/>
            <person name="McGuire P.E."/>
            <person name="Liu S."/>
            <person name="Long H."/>
            <person name="Ramasamy R.K."/>
            <person name="Rodriguez J.C."/>
            <person name="Van S.L."/>
            <person name="Yuan L."/>
            <person name="Wang Z."/>
            <person name="Xia Z."/>
            <person name="Xiao L."/>
            <person name="Anderson O.D."/>
            <person name="Ouyang S."/>
            <person name="Liang Y."/>
            <person name="Zimin A.V."/>
            <person name="Pertea G."/>
            <person name="Qi P."/>
            <person name="Bennetzen J.L."/>
            <person name="Dai X."/>
            <person name="Dawson M.W."/>
            <person name="Muller H.G."/>
            <person name="Kugler K."/>
            <person name="Rivarola-Duarte L."/>
            <person name="Spannagl M."/>
            <person name="Mayer K.F.X."/>
            <person name="Lu F.H."/>
            <person name="Bevan M.W."/>
            <person name="Leroy P."/>
            <person name="Li P."/>
            <person name="You F.M."/>
            <person name="Sun Q."/>
            <person name="Liu Z."/>
            <person name="Lyons E."/>
            <person name="Wicker T."/>
            <person name="Salzberg S.L."/>
            <person name="Devos K.M."/>
            <person name="Dvorak J."/>
        </authorList>
    </citation>
    <scope>NUCLEOTIDE SEQUENCE [LARGE SCALE GENOMIC DNA]</scope>
    <source>
        <strain evidence="4">cv. AL8/78</strain>
    </source>
</reference>
<reference evidence="4" key="4">
    <citation type="submission" date="2019-03" db="UniProtKB">
        <authorList>
            <consortium name="EnsemblPlants"/>
        </authorList>
    </citation>
    <scope>IDENTIFICATION</scope>
</reference>
<dbReference type="Gene3D" id="1.20.120.160">
    <property type="entry name" value="HPT domain"/>
    <property type="match status" value="1"/>
</dbReference>
<comment type="domain">
    <text evidence="2">Histidine-containing phosphotransfer domain (HPt) contains an active histidine that mediates the phosphotransfer.</text>
</comment>
<sequence>HSLPNAYVRDPREPSYTTSAPPPVLVHSAAEFPPSPPLSPPDRRTSPRLSMAAAALRVQLNAHMAGMYTEGVVDEDTFEALREDGSAVEVARLFINDAYEIVDDIDTLMEQPEVDFDEVEALTQQLMRCTSSVGAQQVNLACMHFSNFYAIKYKGGWLVSLALVRNEFFIVRHELEVMIKLEEQIAACGPNS</sequence>
<keyword evidence="5" id="KW-1185">Reference proteome</keyword>
<comment type="function">
    <text evidence="2">Functions as a two-component phosphorelay mediators between cytokinin sensor histidine kinases and response regulators (B-type ARRs). Plays an important role in propagating cytokinin signal transduction.</text>
</comment>
<comment type="subcellular location">
    <subcellularLocation>
        <location evidence="2">Cytoplasm</location>
        <location evidence="2">Cytosol</location>
    </subcellularLocation>
    <subcellularLocation>
        <location evidence="2">Nucleus</location>
    </subcellularLocation>
</comment>
<dbReference type="PANTHER" id="PTHR28242:SF66">
    <property type="entry name" value="HISTIDINE-CONTAINING PHOSPHOTRANSFER PROTEIN"/>
    <property type="match status" value="1"/>
</dbReference>
<dbReference type="GO" id="GO:0005829">
    <property type="term" value="C:cytosol"/>
    <property type="evidence" value="ECO:0007669"/>
    <property type="project" value="UniProtKB-SubCell"/>
</dbReference>
<keyword evidence="1 2" id="KW-0902">Two-component regulatory system</keyword>
<dbReference type="SUPFAM" id="SSF47226">
    <property type="entry name" value="Histidine-containing phosphotransfer domain, HPT domain"/>
    <property type="match status" value="1"/>
</dbReference>
<dbReference type="EnsemblPlants" id="AET4Gv20015700.3">
    <property type="protein sequence ID" value="AET4Gv20015700.3"/>
    <property type="gene ID" value="AET4Gv20015700"/>
</dbReference>
<dbReference type="GO" id="GO:0009927">
    <property type="term" value="F:histidine phosphotransfer kinase activity"/>
    <property type="evidence" value="ECO:0007669"/>
    <property type="project" value="UniProtKB-UniRule"/>
</dbReference>
<dbReference type="GO" id="GO:0009736">
    <property type="term" value="P:cytokinin-activated signaling pathway"/>
    <property type="evidence" value="ECO:0007669"/>
    <property type="project" value="UniProtKB-KW"/>
</dbReference>
<keyword evidence="2" id="KW-0932">Cytokinin signaling pathway</keyword>
<dbReference type="GO" id="GO:0043424">
    <property type="term" value="F:protein histidine kinase binding"/>
    <property type="evidence" value="ECO:0007669"/>
    <property type="project" value="UniProtKB-UniRule"/>
</dbReference>
<dbReference type="InterPro" id="IPR045871">
    <property type="entry name" value="AHP1-5/YPD1"/>
</dbReference>